<feature type="compositionally biased region" description="Basic and acidic residues" evidence="1">
    <location>
        <begin position="246"/>
        <end position="275"/>
    </location>
</feature>
<proteinExistence type="predicted"/>
<name>A0A517M8H8_9BACT</name>
<accession>A0A517M8H8</accession>
<dbReference type="OrthoDB" id="265362at2"/>
<evidence type="ECO:0000259" key="3">
    <source>
        <dbReference type="Pfam" id="PF09976"/>
    </source>
</evidence>
<keyword evidence="5" id="KW-1185">Reference proteome</keyword>
<keyword evidence="2" id="KW-0472">Membrane</keyword>
<organism evidence="4 5">
    <name type="scientific">Rosistilla ulvae</name>
    <dbReference type="NCBI Taxonomy" id="1930277"/>
    <lineage>
        <taxon>Bacteria</taxon>
        <taxon>Pseudomonadati</taxon>
        <taxon>Planctomycetota</taxon>
        <taxon>Planctomycetia</taxon>
        <taxon>Pirellulales</taxon>
        <taxon>Pirellulaceae</taxon>
        <taxon>Rosistilla</taxon>
    </lineage>
</organism>
<dbReference type="InterPro" id="IPR011990">
    <property type="entry name" value="TPR-like_helical_dom_sf"/>
</dbReference>
<dbReference type="EMBL" id="CP036261">
    <property type="protein sequence ID" value="QDS91191.1"/>
    <property type="molecule type" value="Genomic_DNA"/>
</dbReference>
<feature type="region of interest" description="Disordered" evidence="1">
    <location>
        <begin position="212"/>
        <end position="275"/>
    </location>
</feature>
<dbReference type="RefSeq" id="WP_145348872.1">
    <property type="nucleotide sequence ID" value="NZ_CP036261.1"/>
</dbReference>
<dbReference type="KEGG" id="ruv:EC9_54120"/>
<dbReference type="AlphaFoldDB" id="A0A517M8H8"/>
<dbReference type="Gene3D" id="1.25.40.10">
    <property type="entry name" value="Tetratricopeptide repeat domain"/>
    <property type="match status" value="1"/>
</dbReference>
<evidence type="ECO:0000313" key="4">
    <source>
        <dbReference type="EMBL" id="QDS91191.1"/>
    </source>
</evidence>
<evidence type="ECO:0000313" key="5">
    <source>
        <dbReference type="Proteomes" id="UP000319557"/>
    </source>
</evidence>
<dbReference type="Proteomes" id="UP000319557">
    <property type="component" value="Chromosome"/>
</dbReference>
<keyword evidence="2" id="KW-0812">Transmembrane</keyword>
<dbReference type="Pfam" id="PF09976">
    <property type="entry name" value="TPR_21"/>
    <property type="match status" value="1"/>
</dbReference>
<evidence type="ECO:0000256" key="1">
    <source>
        <dbReference type="SAM" id="MobiDB-lite"/>
    </source>
</evidence>
<reference evidence="4 5" key="1">
    <citation type="submission" date="2019-02" db="EMBL/GenBank/DDBJ databases">
        <title>Deep-cultivation of Planctomycetes and their phenomic and genomic characterization uncovers novel biology.</title>
        <authorList>
            <person name="Wiegand S."/>
            <person name="Jogler M."/>
            <person name="Boedeker C."/>
            <person name="Pinto D."/>
            <person name="Vollmers J."/>
            <person name="Rivas-Marin E."/>
            <person name="Kohn T."/>
            <person name="Peeters S.H."/>
            <person name="Heuer A."/>
            <person name="Rast P."/>
            <person name="Oberbeckmann S."/>
            <person name="Bunk B."/>
            <person name="Jeske O."/>
            <person name="Meyerdierks A."/>
            <person name="Storesund J.E."/>
            <person name="Kallscheuer N."/>
            <person name="Luecker S."/>
            <person name="Lage O.M."/>
            <person name="Pohl T."/>
            <person name="Merkel B.J."/>
            <person name="Hornburger P."/>
            <person name="Mueller R.-W."/>
            <person name="Bruemmer F."/>
            <person name="Labrenz M."/>
            <person name="Spormann A.M."/>
            <person name="Op den Camp H."/>
            <person name="Overmann J."/>
            <person name="Amann R."/>
            <person name="Jetten M.S.M."/>
            <person name="Mascher T."/>
            <person name="Medema M.H."/>
            <person name="Devos D.P."/>
            <person name="Kaster A.-K."/>
            <person name="Ovreas L."/>
            <person name="Rohde M."/>
            <person name="Galperin M.Y."/>
            <person name="Jogler C."/>
        </authorList>
    </citation>
    <scope>NUCLEOTIDE SEQUENCE [LARGE SCALE GENOMIC DNA]</scope>
    <source>
        <strain evidence="4 5">EC9</strain>
    </source>
</reference>
<feature type="domain" description="Ancillary SecYEG translocon subunit/Cell division coordinator CpoB TPR" evidence="3">
    <location>
        <begin position="28"/>
        <end position="169"/>
    </location>
</feature>
<sequence length="275" mass="29652">MKSEERHQLQQNELADALGSGIQSITPYLRAIVIGVIGLIVIVFAYNFVSMRNQAHDATASLDFLLATSNEDPESFKRVSQDFADTMPGQWAQIAQADHNLGAGIESMFVDRDEATGFLEAATENYKSVLATAKDPLLKTRANLGLAKAYEAQGDLDQAIATYEIVADNTSSEALAEQAKERIRLLGTDDVRDFYTWFRENQPVAMASIAPGLPGLEDLPDGPAEGLPPAETPDLKDVEVSDAPEAEVKEEAAAAPKEEATEAKDAAAEEPAKTE</sequence>
<evidence type="ECO:0000256" key="2">
    <source>
        <dbReference type="SAM" id="Phobius"/>
    </source>
</evidence>
<gene>
    <name evidence="4" type="ORF">EC9_54120</name>
</gene>
<dbReference type="InterPro" id="IPR018704">
    <property type="entry name" value="SecYEG/CpoB_TPR"/>
</dbReference>
<protein>
    <recommendedName>
        <fullName evidence="3">Ancillary SecYEG translocon subunit/Cell division coordinator CpoB TPR domain-containing protein</fullName>
    </recommendedName>
</protein>
<feature type="transmembrane region" description="Helical" evidence="2">
    <location>
        <begin position="28"/>
        <end position="49"/>
    </location>
</feature>
<keyword evidence="2" id="KW-1133">Transmembrane helix</keyword>